<gene>
    <name evidence="1" type="ORF">GCM10022267_07990</name>
</gene>
<reference evidence="2" key="1">
    <citation type="journal article" date="2019" name="Int. J. Syst. Evol. Microbiol.">
        <title>The Global Catalogue of Microorganisms (GCM) 10K type strain sequencing project: providing services to taxonomists for standard genome sequencing and annotation.</title>
        <authorList>
            <consortium name="The Broad Institute Genomics Platform"/>
            <consortium name="The Broad Institute Genome Sequencing Center for Infectious Disease"/>
            <person name="Wu L."/>
            <person name="Ma J."/>
        </authorList>
    </citation>
    <scope>NUCLEOTIDE SEQUENCE [LARGE SCALE GENOMIC DNA]</scope>
    <source>
        <strain evidence="2">JCM 17494</strain>
    </source>
</reference>
<comment type="caution">
    <text evidence="1">The sequence shown here is derived from an EMBL/GenBank/DDBJ whole genome shotgun (WGS) entry which is preliminary data.</text>
</comment>
<name>A0ABP7A3K5_9PSEU</name>
<dbReference type="Proteomes" id="UP001500711">
    <property type="component" value="Unassembled WGS sequence"/>
</dbReference>
<dbReference type="EMBL" id="BAABBE010000002">
    <property type="protein sequence ID" value="GAA3624286.1"/>
    <property type="molecule type" value="Genomic_DNA"/>
</dbReference>
<organism evidence="1 2">
    <name type="scientific">Lentzea roselyniae</name>
    <dbReference type="NCBI Taxonomy" id="531940"/>
    <lineage>
        <taxon>Bacteria</taxon>
        <taxon>Bacillati</taxon>
        <taxon>Actinomycetota</taxon>
        <taxon>Actinomycetes</taxon>
        <taxon>Pseudonocardiales</taxon>
        <taxon>Pseudonocardiaceae</taxon>
        <taxon>Lentzea</taxon>
    </lineage>
</organism>
<evidence type="ECO:0000313" key="1">
    <source>
        <dbReference type="EMBL" id="GAA3624286.1"/>
    </source>
</evidence>
<evidence type="ECO:0000313" key="2">
    <source>
        <dbReference type="Proteomes" id="UP001500711"/>
    </source>
</evidence>
<accession>A0ABP7A3K5</accession>
<protein>
    <submittedName>
        <fullName evidence="1">Uncharacterized protein</fullName>
    </submittedName>
</protein>
<keyword evidence="2" id="KW-1185">Reference proteome</keyword>
<proteinExistence type="predicted"/>
<sequence length="91" mass="9356">MWTIFTGTLLVADGADAQSAMVIGDSTVVLSPIATSVSLAPEQARFADGADAAAAGTIIAAATTVASAVESRGLLLRTVGLLRRVRRVWRT</sequence>